<reference evidence="2" key="1">
    <citation type="submission" date="2022-10" db="EMBL/GenBank/DDBJ databases">
        <title>Genome assembly of Pristionchus species.</title>
        <authorList>
            <person name="Yoshida K."/>
            <person name="Sommer R.J."/>
        </authorList>
    </citation>
    <scope>NUCLEOTIDE SEQUENCE [LARGE SCALE GENOMIC DNA]</scope>
    <source>
        <strain evidence="2">RS5460</strain>
    </source>
</reference>
<protein>
    <submittedName>
        <fullName evidence="1">Uncharacterized protein</fullName>
    </submittedName>
</protein>
<evidence type="ECO:0000313" key="1">
    <source>
        <dbReference type="EMBL" id="GMR33835.1"/>
    </source>
</evidence>
<feature type="non-terminal residue" evidence="1">
    <location>
        <position position="1"/>
    </location>
</feature>
<dbReference type="Proteomes" id="UP001328107">
    <property type="component" value="Unassembled WGS sequence"/>
</dbReference>
<dbReference type="EMBL" id="BTRK01000001">
    <property type="protein sequence ID" value="GMR33835.1"/>
    <property type="molecule type" value="Genomic_DNA"/>
</dbReference>
<accession>A0AAN4Z9R6</accession>
<comment type="caution">
    <text evidence="1">The sequence shown here is derived from an EMBL/GenBank/DDBJ whole genome shotgun (WGS) entry which is preliminary data.</text>
</comment>
<keyword evidence="2" id="KW-1185">Reference proteome</keyword>
<organism evidence="1 2">
    <name type="scientific">Pristionchus mayeri</name>
    <dbReference type="NCBI Taxonomy" id="1317129"/>
    <lineage>
        <taxon>Eukaryota</taxon>
        <taxon>Metazoa</taxon>
        <taxon>Ecdysozoa</taxon>
        <taxon>Nematoda</taxon>
        <taxon>Chromadorea</taxon>
        <taxon>Rhabditida</taxon>
        <taxon>Rhabditina</taxon>
        <taxon>Diplogasteromorpha</taxon>
        <taxon>Diplogasteroidea</taxon>
        <taxon>Neodiplogasteridae</taxon>
        <taxon>Pristionchus</taxon>
    </lineage>
</organism>
<sequence length="87" mass="8983">LLLLLISLSSVDAQGPAGGEGTSGGLFPFFGGNNMGGPRPVASGGNTGGGQVFRFDRMIEMGMPEFTRMATQWQLRHVADGLGTAGR</sequence>
<name>A0AAN4Z9R6_9BILA</name>
<evidence type="ECO:0000313" key="2">
    <source>
        <dbReference type="Proteomes" id="UP001328107"/>
    </source>
</evidence>
<proteinExistence type="predicted"/>
<dbReference type="AlphaFoldDB" id="A0AAN4Z9R6"/>
<gene>
    <name evidence="1" type="ORF">PMAYCL1PPCAC_04030</name>
</gene>